<sequence length="72" mass="8176">MFCKASSPFLTVDNFYSHFKRCSSSVERCIKRRPHNSSHGSPIFSHKPPKNPSVLDGRLITPSKKKSLVLFI</sequence>
<feature type="region of interest" description="Disordered" evidence="1">
    <location>
        <begin position="33"/>
        <end position="57"/>
    </location>
</feature>
<protein>
    <submittedName>
        <fullName evidence="2">Uncharacterized protein</fullName>
    </submittedName>
</protein>
<evidence type="ECO:0000313" key="2">
    <source>
        <dbReference type="EMBL" id="KAK1430663.1"/>
    </source>
</evidence>
<dbReference type="AlphaFoldDB" id="A0AAD8KX76"/>
<dbReference type="EMBL" id="JAUHHV010000003">
    <property type="protein sequence ID" value="KAK1430663.1"/>
    <property type="molecule type" value="Genomic_DNA"/>
</dbReference>
<gene>
    <name evidence="2" type="ORF">QVD17_13566</name>
</gene>
<dbReference type="Proteomes" id="UP001229421">
    <property type="component" value="Unassembled WGS sequence"/>
</dbReference>
<reference evidence="2" key="1">
    <citation type="journal article" date="2023" name="bioRxiv">
        <title>Improved chromosome-level genome assembly for marigold (Tagetes erecta).</title>
        <authorList>
            <person name="Jiang F."/>
            <person name="Yuan L."/>
            <person name="Wang S."/>
            <person name="Wang H."/>
            <person name="Xu D."/>
            <person name="Wang A."/>
            <person name="Fan W."/>
        </authorList>
    </citation>
    <scope>NUCLEOTIDE SEQUENCE</scope>
    <source>
        <strain evidence="2">WSJ</strain>
        <tissue evidence="2">Leaf</tissue>
    </source>
</reference>
<organism evidence="2 3">
    <name type="scientific">Tagetes erecta</name>
    <name type="common">African marigold</name>
    <dbReference type="NCBI Taxonomy" id="13708"/>
    <lineage>
        <taxon>Eukaryota</taxon>
        <taxon>Viridiplantae</taxon>
        <taxon>Streptophyta</taxon>
        <taxon>Embryophyta</taxon>
        <taxon>Tracheophyta</taxon>
        <taxon>Spermatophyta</taxon>
        <taxon>Magnoliopsida</taxon>
        <taxon>eudicotyledons</taxon>
        <taxon>Gunneridae</taxon>
        <taxon>Pentapetalae</taxon>
        <taxon>asterids</taxon>
        <taxon>campanulids</taxon>
        <taxon>Asterales</taxon>
        <taxon>Asteraceae</taxon>
        <taxon>Asteroideae</taxon>
        <taxon>Heliantheae alliance</taxon>
        <taxon>Tageteae</taxon>
        <taxon>Tagetes</taxon>
    </lineage>
</organism>
<name>A0AAD8KX76_TARER</name>
<comment type="caution">
    <text evidence="2">The sequence shown here is derived from an EMBL/GenBank/DDBJ whole genome shotgun (WGS) entry which is preliminary data.</text>
</comment>
<accession>A0AAD8KX76</accession>
<keyword evidence="3" id="KW-1185">Reference proteome</keyword>
<proteinExistence type="predicted"/>
<evidence type="ECO:0000313" key="3">
    <source>
        <dbReference type="Proteomes" id="UP001229421"/>
    </source>
</evidence>
<evidence type="ECO:0000256" key="1">
    <source>
        <dbReference type="SAM" id="MobiDB-lite"/>
    </source>
</evidence>